<reference evidence="3 4" key="1">
    <citation type="submission" date="2020-04" db="EMBL/GenBank/DDBJ databases">
        <title>Massilia sp. RP-1-19 isolated from soil.</title>
        <authorList>
            <person name="Dahal R.H."/>
        </authorList>
    </citation>
    <scope>NUCLEOTIDE SEQUENCE [LARGE SCALE GENOMIC DNA]</scope>
    <source>
        <strain evidence="3 4">RP-1-19</strain>
    </source>
</reference>
<organism evidence="3 4">
    <name type="scientific">Massilia polaris</name>
    <dbReference type="NCBI Taxonomy" id="2728846"/>
    <lineage>
        <taxon>Bacteria</taxon>
        <taxon>Pseudomonadati</taxon>
        <taxon>Pseudomonadota</taxon>
        <taxon>Betaproteobacteria</taxon>
        <taxon>Burkholderiales</taxon>
        <taxon>Oxalobacteraceae</taxon>
        <taxon>Telluria group</taxon>
        <taxon>Massilia</taxon>
    </lineage>
</organism>
<feature type="region of interest" description="Disordered" evidence="1">
    <location>
        <begin position="60"/>
        <end position="81"/>
    </location>
</feature>
<gene>
    <name evidence="3" type="ORF">HHL21_11855</name>
</gene>
<accession>A0A848HPN0</accession>
<dbReference type="Proteomes" id="UP000583752">
    <property type="component" value="Unassembled WGS sequence"/>
</dbReference>
<dbReference type="RefSeq" id="WP_169466042.1">
    <property type="nucleotide sequence ID" value="NZ_JABBGG010000006.1"/>
</dbReference>
<proteinExistence type="predicted"/>
<evidence type="ECO:0000313" key="4">
    <source>
        <dbReference type="Proteomes" id="UP000583752"/>
    </source>
</evidence>
<name>A0A848HPN0_9BURK</name>
<keyword evidence="2" id="KW-0732">Signal</keyword>
<comment type="caution">
    <text evidence="3">The sequence shown here is derived from an EMBL/GenBank/DDBJ whole genome shotgun (WGS) entry which is preliminary data.</text>
</comment>
<dbReference type="AlphaFoldDB" id="A0A848HPN0"/>
<sequence>MMNERSSPGAALAAMLALAALSLPPSAGAAGQEGVVVVRDRESGQMRAPTPAELRALRAQQKAMAPAPAIAPSVQRPDGTRHLHLGEQGMVYSVLKRDAAGKPVIGCTGGEHAARAAVEQPAPGAAIKEHGHDRE</sequence>
<feature type="signal peptide" evidence="2">
    <location>
        <begin position="1"/>
        <end position="29"/>
    </location>
</feature>
<evidence type="ECO:0000256" key="2">
    <source>
        <dbReference type="SAM" id="SignalP"/>
    </source>
</evidence>
<protein>
    <recommendedName>
        <fullName evidence="5">Secreted protein</fullName>
    </recommendedName>
</protein>
<feature type="region of interest" description="Disordered" evidence="1">
    <location>
        <begin position="114"/>
        <end position="135"/>
    </location>
</feature>
<evidence type="ECO:0000313" key="3">
    <source>
        <dbReference type="EMBL" id="NML61761.1"/>
    </source>
</evidence>
<feature type="chain" id="PRO_5032312181" description="Secreted protein" evidence="2">
    <location>
        <begin position="30"/>
        <end position="135"/>
    </location>
</feature>
<evidence type="ECO:0008006" key="5">
    <source>
        <dbReference type="Google" id="ProtNLM"/>
    </source>
</evidence>
<evidence type="ECO:0000256" key="1">
    <source>
        <dbReference type="SAM" id="MobiDB-lite"/>
    </source>
</evidence>
<keyword evidence="4" id="KW-1185">Reference proteome</keyword>
<dbReference type="EMBL" id="JABBGG010000006">
    <property type="protein sequence ID" value="NML61761.1"/>
    <property type="molecule type" value="Genomic_DNA"/>
</dbReference>
<dbReference type="NCBIfam" id="NF047450">
    <property type="entry name" value="post-PEP-CTERM_1"/>
    <property type="match status" value="1"/>
</dbReference>